<dbReference type="RefSeq" id="XP_040482726.1">
    <property type="nucleotide sequence ID" value="XM_040626792.1"/>
</dbReference>
<feature type="compositionally biased region" description="Basic and acidic residues" evidence="10">
    <location>
        <begin position="60"/>
        <end position="97"/>
    </location>
</feature>
<evidence type="ECO:0000256" key="5">
    <source>
        <dbReference type="ARBA" id="ARBA00023159"/>
    </source>
</evidence>
<feature type="compositionally biased region" description="Gly residues" evidence="10">
    <location>
        <begin position="26"/>
        <end position="35"/>
    </location>
</feature>
<keyword evidence="7" id="KW-0539">Nucleus</keyword>
<dbReference type="GO" id="GO:0005634">
    <property type="term" value="C:nucleus"/>
    <property type="evidence" value="ECO:0007669"/>
    <property type="project" value="UniProtKB-SubCell"/>
</dbReference>
<dbReference type="AlphaFoldDB" id="A0A8M1FH72"/>
<feature type="domain" description="PAS" evidence="11">
    <location>
        <begin position="161"/>
        <end position="235"/>
    </location>
</feature>
<evidence type="ECO:0000259" key="11">
    <source>
        <dbReference type="PROSITE" id="PS50112"/>
    </source>
</evidence>
<dbReference type="NCBIfam" id="TIGR00229">
    <property type="entry name" value="sensory_box"/>
    <property type="match status" value="1"/>
</dbReference>
<dbReference type="GO" id="GO:0005737">
    <property type="term" value="C:cytoplasm"/>
    <property type="evidence" value="ECO:0007669"/>
    <property type="project" value="InterPro"/>
</dbReference>
<dbReference type="Proteomes" id="UP000261680">
    <property type="component" value="Unplaced"/>
</dbReference>
<dbReference type="GO" id="GO:0046983">
    <property type="term" value="F:protein dimerization activity"/>
    <property type="evidence" value="ECO:0007669"/>
    <property type="project" value="InterPro"/>
</dbReference>
<feature type="region of interest" description="Disordered" evidence="10">
    <location>
        <begin position="688"/>
        <end position="749"/>
    </location>
</feature>
<dbReference type="SMART" id="SM00353">
    <property type="entry name" value="HLH"/>
    <property type="match status" value="1"/>
</dbReference>
<reference evidence="14" key="1">
    <citation type="submission" date="2025-08" db="UniProtKB">
        <authorList>
            <consortium name="RefSeq"/>
        </authorList>
    </citation>
    <scope>IDENTIFICATION</scope>
    <source>
        <tissue evidence="14">Whole blood</tissue>
    </source>
</reference>
<dbReference type="FunFam" id="3.30.450.20:FF:000028">
    <property type="entry name" value="Aryl hydrocarbon receptor nuclear translocator 1"/>
    <property type="match status" value="1"/>
</dbReference>
<keyword evidence="6" id="KW-0804">Transcription</keyword>
<evidence type="ECO:0000256" key="9">
    <source>
        <dbReference type="ARBA" id="ARBA00045949"/>
    </source>
</evidence>
<dbReference type="PANTHER" id="PTHR23042">
    <property type="entry name" value="CIRCADIAN PROTEIN CLOCK/ARNT/BMAL/PAS"/>
    <property type="match status" value="1"/>
</dbReference>
<keyword evidence="5" id="KW-0010">Activator</keyword>
<feature type="region of interest" description="Disordered" evidence="10">
    <location>
        <begin position="484"/>
        <end position="504"/>
    </location>
</feature>
<dbReference type="GO" id="GO:0001666">
    <property type="term" value="P:response to hypoxia"/>
    <property type="evidence" value="ECO:0007669"/>
    <property type="project" value="UniProtKB-ARBA"/>
</dbReference>
<accession>A0A8M1FH72</accession>
<dbReference type="SMART" id="SM00086">
    <property type="entry name" value="PAC"/>
    <property type="match status" value="1"/>
</dbReference>
<feature type="domain" description="PAS" evidence="11">
    <location>
        <begin position="368"/>
        <end position="419"/>
    </location>
</feature>
<sequence>MAATAANPEMTSDVPSLGPAIASGNPGPGIQGGGAIVHRAIKRRPGLDFDDDGEGNSKFLRCDDDQMSNDKERFARSDDEQSSADKERLARENHSEIERRRRNKMTAYITELSDMVPTCSALARKPDKLTILRMAVSHMKSLRGTGNTSTDGTYKPSFLTDQELKHLILEAADGFLFIVSCETGRVVYVSDSVTPVLNQPQSEWFGSTLYDQVHPDDVDKLREQLSTSENALTGRILDLKTGTVKKEGQQSSMRMCMGSRRSFICRMRCGSSSVDPVSMNRLSFVRNRCRNGLGSVKDGEPHFVVVHCTGYIKAWPPAGVSLPDDDPEAGQGSKFCLVAIGRLQVTSSPNCTDMSNVCQPTEFISRHNIEGIFTFVDHRCVATVGYQPQELLGKNIVEFCHPEDQQLLRDSFQQVVKLKGQVLSVMFRFRSKNREWLWMRTSSFTFQNPYSDEIEYIICTNTNVKQQQQQTELDVVSARDGLAGYNHSQPVTAAGPEHSKPLEKTDGLFAQDRDPRFSEIYSNINADQSKGISSSTVPATQQLFSQGNTFPPTPRPAENFRNSGLAPPVTIVQPSASAGQMLAQISRHSNPPQGAAPTWTPSTRPGFSAQQVATQATAKTRSSQFGVGNFQTPSSFSPMSLPGASTASPGAAAYPSLTSRGSSFAPETGQTTGQFQTRTAEGVGVWPQWQGQQPHHRSSSNEQHVQQPSAQQPGQPEVFQEMLSMLGDQSNSYNNEEFPDLTMFPSFSE</sequence>
<feature type="compositionally biased region" description="Polar residues" evidence="10">
    <location>
        <begin position="700"/>
        <end position="714"/>
    </location>
</feature>
<organism evidence="13 14">
    <name type="scientific">Ursus maritimus</name>
    <name type="common">Polar bear</name>
    <name type="synonym">Thalarctos maritimus</name>
    <dbReference type="NCBI Taxonomy" id="29073"/>
    <lineage>
        <taxon>Eukaryota</taxon>
        <taxon>Metazoa</taxon>
        <taxon>Chordata</taxon>
        <taxon>Craniata</taxon>
        <taxon>Vertebrata</taxon>
        <taxon>Euteleostomi</taxon>
        <taxon>Mammalia</taxon>
        <taxon>Eutheria</taxon>
        <taxon>Laurasiatheria</taxon>
        <taxon>Carnivora</taxon>
        <taxon>Caniformia</taxon>
        <taxon>Ursidae</taxon>
        <taxon>Ursus</taxon>
    </lineage>
</organism>
<dbReference type="InterPro" id="IPR035965">
    <property type="entry name" value="PAS-like_dom_sf"/>
</dbReference>
<keyword evidence="3" id="KW-0805">Transcription regulation</keyword>
<dbReference type="InterPro" id="IPR011598">
    <property type="entry name" value="bHLH_dom"/>
</dbReference>
<evidence type="ECO:0000259" key="12">
    <source>
        <dbReference type="PROSITE" id="PS50888"/>
    </source>
</evidence>
<evidence type="ECO:0000256" key="8">
    <source>
        <dbReference type="ARBA" id="ARBA00039652"/>
    </source>
</evidence>
<keyword evidence="14" id="KW-0675">Receptor</keyword>
<keyword evidence="2" id="KW-0677">Repeat</keyword>
<keyword evidence="4" id="KW-0238">DNA-binding</keyword>
<dbReference type="GO" id="GO:0005667">
    <property type="term" value="C:transcription regulator complex"/>
    <property type="evidence" value="ECO:0007669"/>
    <property type="project" value="InterPro"/>
</dbReference>
<dbReference type="Pfam" id="PF00989">
    <property type="entry name" value="PAS"/>
    <property type="match status" value="1"/>
</dbReference>
<dbReference type="SUPFAM" id="SSF47459">
    <property type="entry name" value="HLH, helix-loop-helix DNA-binding domain"/>
    <property type="match status" value="1"/>
</dbReference>
<protein>
    <recommendedName>
        <fullName evidence="8">Aryl hydrocarbon receptor nuclear translocator</fullName>
    </recommendedName>
</protein>
<dbReference type="SMART" id="SM00091">
    <property type="entry name" value="PAS"/>
    <property type="match status" value="2"/>
</dbReference>
<evidence type="ECO:0000313" key="14">
    <source>
        <dbReference type="RefSeq" id="XP_040482726.1"/>
    </source>
</evidence>
<keyword evidence="13" id="KW-1185">Reference proteome</keyword>
<dbReference type="InterPro" id="IPR050933">
    <property type="entry name" value="Circadian_TF"/>
</dbReference>
<dbReference type="Gene3D" id="4.10.280.10">
    <property type="entry name" value="Helix-loop-helix DNA-binding domain"/>
    <property type="match status" value="1"/>
</dbReference>
<evidence type="ECO:0000256" key="3">
    <source>
        <dbReference type="ARBA" id="ARBA00023015"/>
    </source>
</evidence>
<evidence type="ECO:0000313" key="13">
    <source>
        <dbReference type="Proteomes" id="UP000261680"/>
    </source>
</evidence>
<dbReference type="SUPFAM" id="SSF55785">
    <property type="entry name" value="PYP-like sensor domain (PAS domain)"/>
    <property type="match status" value="2"/>
</dbReference>
<name>A0A8M1FH72_URSMA</name>
<feature type="domain" description="BHLH" evidence="12">
    <location>
        <begin position="89"/>
        <end position="142"/>
    </location>
</feature>
<dbReference type="GO" id="GO:0003677">
    <property type="term" value="F:DNA binding"/>
    <property type="evidence" value="ECO:0007669"/>
    <property type="project" value="UniProtKB-KW"/>
</dbReference>
<dbReference type="Pfam" id="PF00010">
    <property type="entry name" value="HLH"/>
    <property type="match status" value="1"/>
</dbReference>
<evidence type="ECO:0000256" key="2">
    <source>
        <dbReference type="ARBA" id="ARBA00022737"/>
    </source>
</evidence>
<dbReference type="InterPro" id="IPR001067">
    <property type="entry name" value="Nuc_translocat"/>
</dbReference>
<dbReference type="GO" id="GO:0003700">
    <property type="term" value="F:DNA-binding transcription factor activity"/>
    <property type="evidence" value="ECO:0007669"/>
    <property type="project" value="InterPro"/>
</dbReference>
<dbReference type="InterPro" id="IPR036638">
    <property type="entry name" value="HLH_DNA-bd_sf"/>
</dbReference>
<dbReference type="InterPro" id="IPR000014">
    <property type="entry name" value="PAS"/>
</dbReference>
<evidence type="ECO:0000256" key="1">
    <source>
        <dbReference type="ARBA" id="ARBA00004123"/>
    </source>
</evidence>
<proteinExistence type="predicted"/>
<evidence type="ECO:0000256" key="6">
    <source>
        <dbReference type="ARBA" id="ARBA00023163"/>
    </source>
</evidence>
<dbReference type="CDD" id="cd00130">
    <property type="entry name" value="PAS"/>
    <property type="match status" value="2"/>
</dbReference>
<comment type="subcellular location">
    <subcellularLocation>
        <location evidence="1">Nucleus</location>
    </subcellularLocation>
</comment>
<evidence type="ECO:0000256" key="10">
    <source>
        <dbReference type="SAM" id="MobiDB-lite"/>
    </source>
</evidence>
<feature type="compositionally biased region" description="Polar residues" evidence="10">
    <location>
        <begin position="621"/>
        <end position="638"/>
    </location>
</feature>
<gene>
    <name evidence="14" type="primary">ARNT</name>
</gene>
<dbReference type="Pfam" id="PF14598">
    <property type="entry name" value="PAS_11"/>
    <property type="match status" value="1"/>
</dbReference>
<dbReference type="FunFam" id="4.10.280.10:FF:000011">
    <property type="entry name" value="Aryl hydrocarbon receptor nuclear translocator 2"/>
    <property type="match status" value="1"/>
</dbReference>
<dbReference type="PROSITE" id="PS50888">
    <property type="entry name" value="BHLH"/>
    <property type="match status" value="1"/>
</dbReference>
<dbReference type="PRINTS" id="PR00785">
    <property type="entry name" value="NCTRNSLOCATR"/>
</dbReference>
<evidence type="ECO:0000256" key="7">
    <source>
        <dbReference type="ARBA" id="ARBA00023242"/>
    </source>
</evidence>
<dbReference type="PROSITE" id="PS50112">
    <property type="entry name" value="PAS"/>
    <property type="match status" value="2"/>
</dbReference>
<evidence type="ECO:0000256" key="4">
    <source>
        <dbReference type="ARBA" id="ARBA00023125"/>
    </source>
</evidence>
<feature type="region of interest" description="Disordered" evidence="10">
    <location>
        <begin position="1"/>
        <end position="97"/>
    </location>
</feature>
<dbReference type="Gene3D" id="3.30.450.20">
    <property type="entry name" value="PAS domain"/>
    <property type="match status" value="2"/>
</dbReference>
<dbReference type="GeneID" id="103667537"/>
<feature type="compositionally biased region" description="Low complexity" evidence="10">
    <location>
        <begin position="642"/>
        <end position="656"/>
    </location>
</feature>
<dbReference type="CTD" id="405"/>
<dbReference type="InterPro" id="IPR001610">
    <property type="entry name" value="PAC"/>
</dbReference>
<dbReference type="InterPro" id="IPR013767">
    <property type="entry name" value="PAS_fold"/>
</dbReference>
<feature type="region of interest" description="Disordered" evidence="10">
    <location>
        <begin position="616"/>
        <end position="674"/>
    </location>
</feature>
<comment type="function">
    <text evidence="9">Required for activity of the AHR. Upon ligand binding, AHR translocates into the nucleus, where it heterodimerizes with ARNT and induces transcription by binding to xenobiotic response elements (XRE). Not required for the ligand-binding subunit to translocate from the cytosol to the nucleus after ligand binding. The complex initiates transcription of genes involved in the regulation of a variety of biological processes, including angiogenesis, hematopoiesis, drug and lipid metabolism, cell motility and immune modulation. The heterodimer binds to core DNA sequence 5'-TACGTG-3' within the hypoxia response element (HRE) of target gene promoters and functions as a transcriptional regulator of the adaptive response to hypoxia. The heterodimer ARNT:AHR binds to core DNA sequence 5'-TGCGTG-3' within the dioxin response element (DRE) of target gene promoters and activates their transcription.</text>
</comment>
<dbReference type="SUPFAM" id="SSF88633">
    <property type="entry name" value="Positive stranded ssRNA viruses"/>
    <property type="match status" value="1"/>
</dbReference>
<dbReference type="CDD" id="cd18947">
    <property type="entry name" value="bHLH-PAS_ARNT"/>
    <property type="match status" value="1"/>
</dbReference>
<dbReference type="FunFam" id="3.30.450.20:FF:000003">
    <property type="entry name" value="Aryl hydrocarbon receptor nuclear translocator 2"/>
    <property type="match status" value="1"/>
</dbReference>